<organism evidence="5 6">
    <name type="scientific">Bifidobacterium reuteri</name>
    <dbReference type="NCBI Taxonomy" id="983706"/>
    <lineage>
        <taxon>Bacteria</taxon>
        <taxon>Bacillati</taxon>
        <taxon>Actinomycetota</taxon>
        <taxon>Actinomycetes</taxon>
        <taxon>Bifidobacteriales</taxon>
        <taxon>Bifidobacteriaceae</taxon>
        <taxon>Bifidobacterium</taxon>
    </lineage>
</organism>
<reference evidence="5 6" key="1">
    <citation type="journal article" date="2019" name="Syst. Appl. Microbiol.">
        <title>Characterization of Bifidobacterium species in feaces of the Egyptian fruit bat: Description of B. vespertilionis sp. nov. and B. rousetti sp. nov.</title>
        <authorList>
            <person name="Modesto M."/>
            <person name="Satti M."/>
            <person name="Watanabe K."/>
            <person name="Puglisi E."/>
            <person name="Morelli L."/>
            <person name="Huang C.-H."/>
            <person name="Liou J.-S."/>
            <person name="Miyashita M."/>
            <person name="Tamura T."/>
            <person name="Saito S."/>
            <person name="Mori K."/>
            <person name="Huang L."/>
            <person name="Sciavilla P."/>
            <person name="Sandri C."/>
            <person name="Spiezio C."/>
            <person name="Vitali F."/>
            <person name="Cavalieri D."/>
            <person name="Perpetuini G."/>
            <person name="Tofalo R."/>
            <person name="Bonetti A."/>
            <person name="Arita M."/>
            <person name="Mattarelli P."/>
        </authorList>
    </citation>
    <scope>NUCLEOTIDE SEQUENCE [LARGE SCALE GENOMIC DNA]</scope>
    <source>
        <strain evidence="5 6">RST19</strain>
    </source>
</reference>
<dbReference type="SMART" id="SM00354">
    <property type="entry name" value="HTH_LACI"/>
    <property type="match status" value="1"/>
</dbReference>
<dbReference type="InterPro" id="IPR046335">
    <property type="entry name" value="LacI/GalR-like_sensor"/>
</dbReference>
<name>A0A5J5E6R7_9BIFI</name>
<evidence type="ECO:0000256" key="2">
    <source>
        <dbReference type="ARBA" id="ARBA00023125"/>
    </source>
</evidence>
<evidence type="ECO:0000256" key="1">
    <source>
        <dbReference type="ARBA" id="ARBA00023015"/>
    </source>
</evidence>
<dbReference type="PROSITE" id="PS00356">
    <property type="entry name" value="HTH_LACI_1"/>
    <property type="match status" value="1"/>
</dbReference>
<dbReference type="Gene3D" id="1.10.260.40">
    <property type="entry name" value="lambda repressor-like DNA-binding domains"/>
    <property type="match status" value="1"/>
</dbReference>
<evidence type="ECO:0000256" key="3">
    <source>
        <dbReference type="ARBA" id="ARBA00023163"/>
    </source>
</evidence>
<dbReference type="InterPro" id="IPR028082">
    <property type="entry name" value="Peripla_BP_I"/>
</dbReference>
<evidence type="ECO:0000259" key="4">
    <source>
        <dbReference type="PROSITE" id="PS50932"/>
    </source>
</evidence>
<dbReference type="PANTHER" id="PTHR30146">
    <property type="entry name" value="LACI-RELATED TRANSCRIPTIONAL REPRESSOR"/>
    <property type="match status" value="1"/>
</dbReference>
<dbReference type="CDD" id="cd01392">
    <property type="entry name" value="HTH_LacI"/>
    <property type="match status" value="1"/>
</dbReference>
<dbReference type="GO" id="GO:0000976">
    <property type="term" value="F:transcription cis-regulatory region binding"/>
    <property type="evidence" value="ECO:0007669"/>
    <property type="project" value="TreeGrafter"/>
</dbReference>
<evidence type="ECO:0000313" key="5">
    <source>
        <dbReference type="EMBL" id="KAA8824628.1"/>
    </source>
</evidence>
<keyword evidence="1" id="KW-0805">Transcription regulation</keyword>
<dbReference type="PROSITE" id="PS50932">
    <property type="entry name" value="HTH_LACI_2"/>
    <property type="match status" value="1"/>
</dbReference>
<proteinExistence type="predicted"/>
<sequence>MMKSRVTISDVARAVGVSNSAVSYALNGRPGISERTRSRVLHAAQELGWKPNSAARALSKARAHAIGLIVTYSADVLSVESYALELIAGLETVFEQEGYSLLLRSAKSRLHELAIMQEWIADATVDALLVMNVELGDPRIAELRKHTEFPALLLCDASMAGGLTTLSDDEEEAARLVVDYCHALGHRSMARVAGPEMMGHTLVRDKAFVSLTMNAGIRYRCLHTDYSPAQGRMSIEQLLSLPDPPTVIVCDSGAAAVTAIDVGRRRGMRVPEDLSVISWDDTFMCEMADPSVTSLNRNVFGRGRKAARAIIDMVEGRQVKSVTASDDTMIVRDSTGRPKRTIVHNAVIGDGEPVKNLLLSK</sequence>
<evidence type="ECO:0000313" key="6">
    <source>
        <dbReference type="Proteomes" id="UP000326251"/>
    </source>
</evidence>
<dbReference type="Gene3D" id="3.40.50.2300">
    <property type="match status" value="2"/>
</dbReference>
<dbReference type="PANTHER" id="PTHR30146:SF155">
    <property type="entry name" value="ALANINE RACEMASE"/>
    <property type="match status" value="1"/>
</dbReference>
<dbReference type="InterPro" id="IPR010982">
    <property type="entry name" value="Lambda_DNA-bd_dom_sf"/>
</dbReference>
<gene>
    <name evidence="5" type="ORF">EMO92_08460</name>
</gene>
<dbReference type="AlphaFoldDB" id="A0A5J5E6R7"/>
<feature type="domain" description="HTH lacI-type" evidence="4">
    <location>
        <begin position="6"/>
        <end position="60"/>
    </location>
</feature>
<keyword evidence="3" id="KW-0804">Transcription</keyword>
<dbReference type="Proteomes" id="UP000326251">
    <property type="component" value="Unassembled WGS sequence"/>
</dbReference>
<accession>A0A5J5E6R7</accession>
<dbReference type="InterPro" id="IPR000843">
    <property type="entry name" value="HTH_LacI"/>
</dbReference>
<comment type="caution">
    <text evidence="5">The sequence shown here is derived from an EMBL/GenBank/DDBJ whole genome shotgun (WGS) entry which is preliminary data.</text>
</comment>
<dbReference type="Pfam" id="PF00356">
    <property type="entry name" value="LacI"/>
    <property type="match status" value="1"/>
</dbReference>
<protein>
    <submittedName>
        <fullName evidence="5">LacI family transcriptional regulator</fullName>
    </submittedName>
</protein>
<keyword evidence="2" id="KW-0238">DNA-binding</keyword>
<dbReference type="GO" id="GO:0003700">
    <property type="term" value="F:DNA-binding transcription factor activity"/>
    <property type="evidence" value="ECO:0007669"/>
    <property type="project" value="TreeGrafter"/>
</dbReference>
<dbReference type="Pfam" id="PF13377">
    <property type="entry name" value="Peripla_BP_3"/>
    <property type="match status" value="1"/>
</dbReference>
<dbReference type="SUPFAM" id="SSF53822">
    <property type="entry name" value="Periplasmic binding protein-like I"/>
    <property type="match status" value="1"/>
</dbReference>
<dbReference type="CDD" id="cd06267">
    <property type="entry name" value="PBP1_LacI_sugar_binding-like"/>
    <property type="match status" value="1"/>
</dbReference>
<dbReference type="SUPFAM" id="SSF47413">
    <property type="entry name" value="lambda repressor-like DNA-binding domains"/>
    <property type="match status" value="1"/>
</dbReference>
<dbReference type="EMBL" id="RZUG01000016">
    <property type="protein sequence ID" value="KAA8824628.1"/>
    <property type="molecule type" value="Genomic_DNA"/>
</dbReference>